<reference evidence="2" key="1">
    <citation type="journal article" date="2014" name="Int. J. Syst. Evol. Microbiol.">
        <title>Complete genome sequence of Corynebacterium casei LMG S-19264T (=DSM 44701T), isolated from a smear-ripened cheese.</title>
        <authorList>
            <consortium name="US DOE Joint Genome Institute (JGI-PGF)"/>
            <person name="Walter F."/>
            <person name="Albersmeier A."/>
            <person name="Kalinowski J."/>
            <person name="Ruckert C."/>
        </authorList>
    </citation>
    <scope>NUCLEOTIDE SEQUENCE</scope>
    <source>
        <strain evidence="2">CGMCC 1.16548</strain>
    </source>
</reference>
<dbReference type="Gene3D" id="3.10.450.50">
    <property type="match status" value="1"/>
</dbReference>
<dbReference type="Pfam" id="PF12680">
    <property type="entry name" value="SnoaL_2"/>
    <property type="match status" value="1"/>
</dbReference>
<gene>
    <name evidence="2" type="ORF">GCM10011600_02320</name>
</gene>
<dbReference type="InterPro" id="IPR032710">
    <property type="entry name" value="NTF2-like_dom_sf"/>
</dbReference>
<evidence type="ECO:0000313" key="3">
    <source>
        <dbReference type="Proteomes" id="UP000617531"/>
    </source>
</evidence>
<reference evidence="2" key="2">
    <citation type="submission" date="2020-09" db="EMBL/GenBank/DDBJ databases">
        <authorList>
            <person name="Sun Q."/>
            <person name="Zhou Y."/>
        </authorList>
    </citation>
    <scope>NUCLEOTIDE SEQUENCE</scope>
    <source>
        <strain evidence="2">CGMCC 1.16548</strain>
    </source>
</reference>
<keyword evidence="3" id="KW-1185">Reference proteome</keyword>
<evidence type="ECO:0000259" key="1">
    <source>
        <dbReference type="Pfam" id="PF12680"/>
    </source>
</evidence>
<sequence length="176" mass="19588">MSGFTIVNGLAEITDPAIYQNWLDNEEFKAAVAADPSPERTAVKRLLVEFEADLSRMVRDNRVQEDVVEVMTKYVAEDYIQRDPNTPGNGRDNLIEHFRHVPIVGATPPPVVGVILDGEVACVMMRELAPDPVIPGATYEWNILTVFRVTDGKLAEHWSTFRKVVPGQNPMGDDLA</sequence>
<comment type="caution">
    <text evidence="2">The sequence shown here is derived from an EMBL/GenBank/DDBJ whole genome shotgun (WGS) entry which is preliminary data.</text>
</comment>
<accession>A0A8J3GM88</accession>
<feature type="domain" description="SnoaL-like" evidence="1">
    <location>
        <begin position="63"/>
        <end position="157"/>
    </location>
</feature>
<protein>
    <recommendedName>
        <fullName evidence="1">SnoaL-like domain-containing protein</fullName>
    </recommendedName>
</protein>
<proteinExistence type="predicted"/>
<dbReference type="InterPro" id="IPR037401">
    <property type="entry name" value="SnoaL-like"/>
</dbReference>
<dbReference type="EMBL" id="BNAI01000001">
    <property type="protein sequence ID" value="GHF05367.1"/>
    <property type="molecule type" value="Genomic_DNA"/>
</dbReference>
<evidence type="ECO:0000313" key="2">
    <source>
        <dbReference type="EMBL" id="GHF05367.1"/>
    </source>
</evidence>
<organism evidence="2 3">
    <name type="scientific">Pseudolysinimonas yzui</name>
    <dbReference type="NCBI Taxonomy" id="2708254"/>
    <lineage>
        <taxon>Bacteria</taxon>
        <taxon>Bacillati</taxon>
        <taxon>Actinomycetota</taxon>
        <taxon>Actinomycetes</taxon>
        <taxon>Micrococcales</taxon>
        <taxon>Microbacteriaceae</taxon>
        <taxon>Pseudolysinimonas</taxon>
    </lineage>
</organism>
<name>A0A8J3GM88_9MICO</name>
<dbReference type="AlphaFoldDB" id="A0A8J3GM88"/>
<dbReference type="RefSeq" id="WP_191281555.1">
    <property type="nucleotide sequence ID" value="NZ_BNAI01000001.1"/>
</dbReference>
<dbReference type="SUPFAM" id="SSF54427">
    <property type="entry name" value="NTF2-like"/>
    <property type="match status" value="1"/>
</dbReference>
<dbReference type="Proteomes" id="UP000617531">
    <property type="component" value="Unassembled WGS sequence"/>
</dbReference>